<organism evidence="2">
    <name type="scientific">uncultured nuHF1 cluster bacterium HF0130_31E21</name>
    <dbReference type="NCBI Taxonomy" id="710728"/>
    <lineage>
        <taxon>Bacteria</taxon>
        <taxon>environmental samples</taxon>
    </lineage>
</organism>
<proteinExistence type="predicted"/>
<dbReference type="InterPro" id="IPR046320">
    <property type="entry name" value="DUF4922"/>
</dbReference>
<dbReference type="Pfam" id="PF16269">
    <property type="entry name" value="DUF4922"/>
    <property type="match status" value="1"/>
</dbReference>
<feature type="domain" description="DUF4922" evidence="1">
    <location>
        <begin position="40"/>
        <end position="197"/>
    </location>
</feature>
<name>E0XTM4_9BACT</name>
<dbReference type="InterPro" id="IPR043171">
    <property type="entry name" value="Ap4A_phos1/2-like"/>
</dbReference>
<dbReference type="InterPro" id="IPR036265">
    <property type="entry name" value="HIT-like_sf"/>
</dbReference>
<evidence type="ECO:0000259" key="1">
    <source>
        <dbReference type="Pfam" id="PF16269"/>
    </source>
</evidence>
<reference evidence="2" key="1">
    <citation type="journal article" date="2011" name="Environ. Microbiol.">
        <title>Time-series analyses of Monterey Bay coastal microbial picoplankton using a 'genome proxy' microarray.</title>
        <authorList>
            <person name="Rich V.I."/>
            <person name="Pham V.D."/>
            <person name="Eppley J."/>
            <person name="Shi Y."/>
            <person name="DeLong E.F."/>
        </authorList>
    </citation>
    <scope>NUCLEOTIDE SEQUENCE</scope>
</reference>
<dbReference type="EMBL" id="GU474873">
    <property type="protein sequence ID" value="ADI17765.1"/>
    <property type="molecule type" value="Genomic_DNA"/>
</dbReference>
<sequence length="345" mass="38821">MDYNIKWDNLNARLRSFEGAAGDITVALAELELDQRQTGFIKDDLKEVRRLICQNSMNPELTFRVQVNPKRSRRHVGAGIGEPPPGEKVLNNGCFLCRENIRWQQRQQQIGFQISTNSNAYNVWMNPFPLMPNHVVIAACEHVPQAWSNCKDTQGNMSLRQILRDFGETAQRLPGHVGFYNGVNAGASIPGHLHFQFFSRLSGHPVFPLEQCKFSDPTSAGEPRFSLGYPVPVALWRGPAKDVISNAVDWIADWEERNTHRRDSLSCNMIVASEDSGRTIALYFVPRISKRQWWNGDKGIVGGLELLGELVMASHEECAMVENGEVDYAFIESALGAVYTPFETN</sequence>
<dbReference type="SUPFAM" id="SSF54197">
    <property type="entry name" value="HIT-like"/>
    <property type="match status" value="1"/>
</dbReference>
<protein>
    <recommendedName>
        <fullName evidence="1">DUF4922 domain-containing protein</fullName>
    </recommendedName>
</protein>
<dbReference type="Gene3D" id="3.30.428.70">
    <property type="match status" value="1"/>
</dbReference>
<dbReference type="AlphaFoldDB" id="E0XTM4"/>
<evidence type="ECO:0000313" key="2">
    <source>
        <dbReference type="EMBL" id="ADI17765.1"/>
    </source>
</evidence>
<accession>E0XTM4</accession>